<dbReference type="VEuPathDB" id="FungiDB:PV10_02456"/>
<reference evidence="1 2" key="1">
    <citation type="submission" date="2015-01" db="EMBL/GenBank/DDBJ databases">
        <title>The Genome Sequence of Exophiala mesophila CBS40295.</title>
        <authorList>
            <consortium name="The Broad Institute Genomics Platform"/>
            <person name="Cuomo C."/>
            <person name="de Hoog S."/>
            <person name="Gorbushina A."/>
            <person name="Stielow B."/>
            <person name="Teixiera M."/>
            <person name="Abouelleil A."/>
            <person name="Chapman S.B."/>
            <person name="Priest M."/>
            <person name="Young S.K."/>
            <person name="Wortman J."/>
            <person name="Nusbaum C."/>
            <person name="Birren B."/>
        </authorList>
    </citation>
    <scope>NUCLEOTIDE SEQUENCE [LARGE SCALE GENOMIC DNA]</scope>
    <source>
        <strain evidence="1 2">CBS 40295</strain>
    </source>
</reference>
<organism evidence="1 2">
    <name type="scientific">Exophiala mesophila</name>
    <name type="common">Black yeast-like fungus</name>
    <dbReference type="NCBI Taxonomy" id="212818"/>
    <lineage>
        <taxon>Eukaryota</taxon>
        <taxon>Fungi</taxon>
        <taxon>Dikarya</taxon>
        <taxon>Ascomycota</taxon>
        <taxon>Pezizomycotina</taxon>
        <taxon>Eurotiomycetes</taxon>
        <taxon>Chaetothyriomycetidae</taxon>
        <taxon>Chaetothyriales</taxon>
        <taxon>Herpotrichiellaceae</taxon>
        <taxon>Exophiala</taxon>
    </lineage>
</organism>
<dbReference type="RefSeq" id="XP_016226292.1">
    <property type="nucleotide sequence ID" value="XM_016366774.1"/>
</dbReference>
<dbReference type="HOGENOM" id="CLU_1065731_0_0_1"/>
<dbReference type="EMBL" id="KN847521">
    <property type="protein sequence ID" value="KIV94718.1"/>
    <property type="molecule type" value="Genomic_DNA"/>
</dbReference>
<proteinExistence type="predicted"/>
<evidence type="ECO:0000313" key="2">
    <source>
        <dbReference type="Proteomes" id="UP000054302"/>
    </source>
</evidence>
<dbReference type="AlphaFoldDB" id="A0A0D2A6S4"/>
<dbReference type="GeneID" id="27320301"/>
<gene>
    <name evidence="1" type="ORF">PV10_02456</name>
</gene>
<name>A0A0D2A6S4_EXOME</name>
<keyword evidence="2" id="KW-1185">Reference proteome</keyword>
<accession>A0A0D2A6S4</accession>
<sequence>MIPWATIQGSTSNLDFRGELNDYNLIHHVEYGPTQFIRGLHSSMLELAHERQFAVCQLGLSSVGFELEHTTRISDTLDLILKALNLHLAAGHHLEKAGRPASPHRDDVINCRPFGADPSGLSRALSPGLELEPETGLCIESCLDYEQRPQPDHPTSRMNQSCRSILDIQNLVNPMAQEPKPLKRKFSATITHPTIDADEEHLSKHMPPDEELELHNLLKFKRALRSSNPSAARINKIPRQRLQNPFQAASDIPHKTSMSTKACPEDLLALRHSKSGESAILASAITTRSTPSFNT</sequence>
<dbReference type="OrthoDB" id="4117972at2759"/>
<protein>
    <submittedName>
        <fullName evidence="1">Uncharacterized protein</fullName>
    </submittedName>
</protein>
<evidence type="ECO:0000313" key="1">
    <source>
        <dbReference type="EMBL" id="KIV94718.1"/>
    </source>
</evidence>
<dbReference type="Proteomes" id="UP000054302">
    <property type="component" value="Unassembled WGS sequence"/>
</dbReference>